<keyword evidence="3" id="KW-0597">Phosphoprotein</keyword>
<evidence type="ECO:0000313" key="12">
    <source>
        <dbReference type="EMBL" id="SNS69522.1"/>
    </source>
</evidence>
<evidence type="ECO:0000313" key="13">
    <source>
        <dbReference type="Proteomes" id="UP000198432"/>
    </source>
</evidence>
<organism evidence="12 13">
    <name type="scientific">Pontibacter ummariensis</name>
    <dbReference type="NCBI Taxonomy" id="1610492"/>
    <lineage>
        <taxon>Bacteria</taxon>
        <taxon>Pseudomonadati</taxon>
        <taxon>Bacteroidota</taxon>
        <taxon>Cytophagia</taxon>
        <taxon>Cytophagales</taxon>
        <taxon>Hymenobacteraceae</taxon>
        <taxon>Pontibacter</taxon>
    </lineage>
</organism>
<keyword evidence="9" id="KW-1133">Transmembrane helix</keyword>
<dbReference type="Gene3D" id="1.25.40.10">
    <property type="entry name" value="Tetratricopeptide repeat domain"/>
    <property type="match status" value="2"/>
</dbReference>
<keyword evidence="4" id="KW-0808">Transferase</keyword>
<dbReference type="SUPFAM" id="SSF48452">
    <property type="entry name" value="TPR-like"/>
    <property type="match status" value="1"/>
</dbReference>
<dbReference type="CDD" id="cd00082">
    <property type="entry name" value="HisKA"/>
    <property type="match status" value="1"/>
</dbReference>
<dbReference type="PROSITE" id="PS50109">
    <property type="entry name" value="HIS_KIN"/>
    <property type="match status" value="1"/>
</dbReference>
<feature type="transmembrane region" description="Helical" evidence="9">
    <location>
        <begin position="366"/>
        <end position="385"/>
    </location>
</feature>
<evidence type="ECO:0000256" key="8">
    <source>
        <dbReference type="SAM" id="Coils"/>
    </source>
</evidence>
<dbReference type="SMART" id="SM00387">
    <property type="entry name" value="HATPase_c"/>
    <property type="match status" value="1"/>
</dbReference>
<dbReference type="PANTHER" id="PTHR43711">
    <property type="entry name" value="TWO-COMPONENT HISTIDINE KINASE"/>
    <property type="match status" value="1"/>
</dbReference>
<dbReference type="InterPro" id="IPR011990">
    <property type="entry name" value="TPR-like_helical_dom_sf"/>
</dbReference>
<gene>
    <name evidence="12" type="ORF">SAMN06296052_111106</name>
</gene>
<feature type="signal peptide" evidence="10">
    <location>
        <begin position="1"/>
        <end position="20"/>
    </location>
</feature>
<keyword evidence="9" id="KW-0472">Membrane</keyword>
<dbReference type="InterPro" id="IPR036890">
    <property type="entry name" value="HATPase_C_sf"/>
</dbReference>
<dbReference type="SMART" id="SM00388">
    <property type="entry name" value="HisKA"/>
    <property type="match status" value="1"/>
</dbReference>
<dbReference type="PANTHER" id="PTHR43711:SF1">
    <property type="entry name" value="HISTIDINE KINASE 1"/>
    <property type="match status" value="1"/>
</dbReference>
<evidence type="ECO:0000259" key="11">
    <source>
        <dbReference type="PROSITE" id="PS50109"/>
    </source>
</evidence>
<dbReference type="AlphaFoldDB" id="A0A239GL39"/>
<evidence type="ECO:0000256" key="7">
    <source>
        <dbReference type="PROSITE-ProRule" id="PRU00339"/>
    </source>
</evidence>
<dbReference type="Pfam" id="PF13424">
    <property type="entry name" value="TPR_12"/>
    <property type="match status" value="3"/>
</dbReference>
<protein>
    <recommendedName>
        <fullName evidence="2">histidine kinase</fullName>
        <ecNumber evidence="2">2.7.13.3</ecNumber>
    </recommendedName>
</protein>
<dbReference type="EC" id="2.7.13.3" evidence="2"/>
<dbReference type="PRINTS" id="PR00344">
    <property type="entry name" value="BCTRLSENSOR"/>
</dbReference>
<dbReference type="InterPro" id="IPR003661">
    <property type="entry name" value="HisK_dim/P_dom"/>
</dbReference>
<keyword evidence="9" id="KW-0812">Transmembrane</keyword>
<evidence type="ECO:0000256" key="2">
    <source>
        <dbReference type="ARBA" id="ARBA00012438"/>
    </source>
</evidence>
<evidence type="ECO:0000256" key="6">
    <source>
        <dbReference type="ARBA" id="ARBA00023012"/>
    </source>
</evidence>
<dbReference type="GO" id="GO:0000155">
    <property type="term" value="F:phosphorelay sensor kinase activity"/>
    <property type="evidence" value="ECO:0007669"/>
    <property type="project" value="InterPro"/>
</dbReference>
<dbReference type="InterPro" id="IPR004358">
    <property type="entry name" value="Sig_transdc_His_kin-like_C"/>
</dbReference>
<dbReference type="SMART" id="SM00028">
    <property type="entry name" value="TPR"/>
    <property type="match status" value="5"/>
</dbReference>
<feature type="repeat" description="TPR" evidence="7">
    <location>
        <begin position="208"/>
        <end position="241"/>
    </location>
</feature>
<dbReference type="SUPFAM" id="SSF55874">
    <property type="entry name" value="ATPase domain of HSP90 chaperone/DNA topoisomerase II/histidine kinase"/>
    <property type="match status" value="1"/>
</dbReference>
<keyword evidence="13" id="KW-1185">Reference proteome</keyword>
<dbReference type="PROSITE" id="PS50005">
    <property type="entry name" value="TPR"/>
    <property type="match status" value="3"/>
</dbReference>
<keyword evidence="7" id="KW-0802">TPR repeat</keyword>
<dbReference type="InterPro" id="IPR019734">
    <property type="entry name" value="TPR_rpt"/>
</dbReference>
<keyword evidence="8" id="KW-0175">Coiled coil</keyword>
<dbReference type="Proteomes" id="UP000198432">
    <property type="component" value="Unassembled WGS sequence"/>
</dbReference>
<dbReference type="SUPFAM" id="SSF47384">
    <property type="entry name" value="Homodimeric domain of signal transducing histidine kinase"/>
    <property type="match status" value="1"/>
</dbReference>
<name>A0A239GL39_9BACT</name>
<dbReference type="CDD" id="cd00075">
    <property type="entry name" value="HATPase"/>
    <property type="match status" value="1"/>
</dbReference>
<feature type="repeat" description="TPR" evidence="7">
    <location>
        <begin position="168"/>
        <end position="201"/>
    </location>
</feature>
<evidence type="ECO:0000256" key="3">
    <source>
        <dbReference type="ARBA" id="ARBA00022553"/>
    </source>
</evidence>
<keyword evidence="10" id="KW-0732">Signal</keyword>
<dbReference type="RefSeq" id="WP_089319664.1">
    <property type="nucleotide sequence ID" value="NZ_FZOQ01000011.1"/>
</dbReference>
<dbReference type="Gene3D" id="1.10.287.130">
    <property type="match status" value="1"/>
</dbReference>
<dbReference type="Gene3D" id="3.30.565.10">
    <property type="entry name" value="Histidine kinase-like ATPase, C-terminal domain"/>
    <property type="match status" value="1"/>
</dbReference>
<dbReference type="OrthoDB" id="9810447at2"/>
<evidence type="ECO:0000256" key="9">
    <source>
        <dbReference type="SAM" id="Phobius"/>
    </source>
</evidence>
<keyword evidence="5 12" id="KW-0418">Kinase</keyword>
<dbReference type="EMBL" id="FZOQ01000011">
    <property type="protein sequence ID" value="SNS69522.1"/>
    <property type="molecule type" value="Genomic_DNA"/>
</dbReference>
<dbReference type="InterPro" id="IPR005467">
    <property type="entry name" value="His_kinase_dom"/>
</dbReference>
<dbReference type="InterPro" id="IPR036097">
    <property type="entry name" value="HisK_dim/P_sf"/>
</dbReference>
<feature type="domain" description="Histidine kinase" evidence="11">
    <location>
        <begin position="439"/>
        <end position="654"/>
    </location>
</feature>
<sequence length="671" mass="74490">MIKKATALLFFLLTSLYCFPQAPDVFPQAPDVTALTKKLQQTTDPNERVEVLNDLVKVVASKDPQAAIGYGKQALELAESGKDQKLLADAYHNLGAAYQLSGDYKAAADHNYRAVQIRETIGDSLGLCTSYNNIGNINNYLASYDKALTFYLKSLNIAKKIRNKEAISRALNNIGYAYQVQEKVEKAIDYYEQALPIKEEIGDKVGYTVSLINLGDLYMKAGELKKATDYLQKGLATAQETDHQLNMGYAYRGLAEAFQQSENLAKAADYALLSLEISEKQQSYFEIKQSLDVLNGIYLQAGNLSKAHEYLTLSSAYKDSIHNENARQQIEDLQVRYESEKKEKENLKLAADRDLQLTRLNSQTRITYLIGALLLTFAILTFVLFRGKRQLRRLSASLVRKNEEISTSAEVLRQQAVQLQEQKEQLEKSNSIKDKLFSIIAHDLRSPMVNLKGLLPLLRKGAVPEERKDMFLDMIEENQQSTLWLMDNLFQWARAQMDGEGASPVAVNLSQLAGENIKLLQAQAAGKAIRLESTIGEDAVVYADLEMTKLVLRNLISNAIKFCKQGDSVVVSAARAEGFIVTSVTDTGIGIPENVRGRLFDGSNFTSKGTANEKGSGLGLQLCKDFVERNGGLIWVDSQPGKGSSFQFKLPLVPAHLSKTEEQDTGLVAYA</sequence>
<dbReference type="InterPro" id="IPR003594">
    <property type="entry name" value="HATPase_dom"/>
</dbReference>
<evidence type="ECO:0000256" key="1">
    <source>
        <dbReference type="ARBA" id="ARBA00000085"/>
    </source>
</evidence>
<feature type="coiled-coil region" evidence="8">
    <location>
        <begin position="323"/>
        <end position="350"/>
    </location>
</feature>
<reference evidence="13" key="1">
    <citation type="submission" date="2017-06" db="EMBL/GenBank/DDBJ databases">
        <authorList>
            <person name="Varghese N."/>
            <person name="Submissions S."/>
        </authorList>
    </citation>
    <scope>NUCLEOTIDE SEQUENCE [LARGE SCALE GENOMIC DNA]</scope>
    <source>
        <strain evidence="13">NKM1</strain>
    </source>
</reference>
<feature type="chain" id="PRO_5013280584" description="histidine kinase" evidence="10">
    <location>
        <begin position="21"/>
        <end position="671"/>
    </location>
</feature>
<evidence type="ECO:0000256" key="5">
    <source>
        <dbReference type="ARBA" id="ARBA00022777"/>
    </source>
</evidence>
<proteinExistence type="predicted"/>
<dbReference type="InterPro" id="IPR050736">
    <property type="entry name" value="Sensor_HK_Regulatory"/>
</dbReference>
<evidence type="ECO:0000256" key="4">
    <source>
        <dbReference type="ARBA" id="ARBA00022679"/>
    </source>
</evidence>
<feature type="coiled-coil region" evidence="8">
    <location>
        <begin position="402"/>
        <end position="429"/>
    </location>
</feature>
<evidence type="ECO:0000256" key="10">
    <source>
        <dbReference type="SAM" id="SignalP"/>
    </source>
</evidence>
<comment type="catalytic activity">
    <reaction evidence="1">
        <text>ATP + protein L-histidine = ADP + protein N-phospho-L-histidine.</text>
        <dbReference type="EC" id="2.7.13.3"/>
    </reaction>
</comment>
<feature type="repeat" description="TPR" evidence="7">
    <location>
        <begin position="88"/>
        <end position="121"/>
    </location>
</feature>
<accession>A0A239GL39</accession>
<dbReference type="Pfam" id="PF02518">
    <property type="entry name" value="HATPase_c"/>
    <property type="match status" value="1"/>
</dbReference>
<keyword evidence="6" id="KW-0902">Two-component regulatory system</keyword>